<accession>A0A5J5GI72</accession>
<dbReference type="EMBL" id="VYKK01000004">
    <property type="protein sequence ID" value="KAA9007403.1"/>
    <property type="molecule type" value="Genomic_DNA"/>
</dbReference>
<dbReference type="OrthoDB" id="2623057at2"/>
<dbReference type="InterPro" id="IPR011050">
    <property type="entry name" value="Pectin_lyase_fold/virulence"/>
</dbReference>
<gene>
    <name evidence="1" type="ORF">F4V43_02640</name>
</gene>
<evidence type="ECO:0000313" key="1">
    <source>
        <dbReference type="EMBL" id="KAA9007403.1"/>
    </source>
</evidence>
<dbReference type="Gene3D" id="2.60.120.560">
    <property type="entry name" value="Exo-inulinase, domain 1"/>
    <property type="match status" value="1"/>
</dbReference>
<dbReference type="InterPro" id="IPR012334">
    <property type="entry name" value="Pectin_lyas_fold"/>
</dbReference>
<dbReference type="SUPFAM" id="SSF49265">
    <property type="entry name" value="Fibronectin type III"/>
    <property type="match status" value="1"/>
</dbReference>
<dbReference type="SUPFAM" id="SSF51126">
    <property type="entry name" value="Pectin lyase-like"/>
    <property type="match status" value="2"/>
</dbReference>
<sequence length="1566" mass="169407">MTNTIVDVQLLNDKGQVVENVSPKTSALAVSMENGNTVEYEINQLKQTGLVNVINDNTTAPTSVYSSSKINSIINEISSSLDNKASAIHSHNFESIGDIDFTDKTDGNVLSFENGQFALRPPSASTSVGDVNLKEYGISGSGITTVGSIDAGSKILTVSSTNSFSVGQDVAITNAAKEKMLVFLKVTGSPSASGKLKLTSGTNTAEYNLEVKYQTFDLTFVGQAPNVTTQYGISLEYNTKYVNLLANESAATFATRLATDGYFTNYWPGWTLSNPSTGVLRFTSTTPGSRKWGTQVFANPSLGANFVGTFSQIVEGTGSIGYVKALIDNGSSLPGWSKNSIASDTLSFEYNTVGPQPDIIFDNGGTGVTLEIKTVKTGIGELISKITSINKQANNITIETSADYSVSNSYVRHDDTRGIQKAILDLFDTGGGKIYLPRGTYRITRLYLKDGVWIVGSGQTSTKLISHELVWSTLRAVGEGSWWQYGSKDQRNEYIEHWGFESLMVTTSTNDKASTLPFTKVALEMFLANAVLCRDLNITKHYMGVLEKCSWYTHFENILVQYCHHGWQAPYFEVSATPSNHYNCTVKDNSGLGIFMDSVDIFNFVGGAVERNAMGGVKIVGGQTRTVTFDTVNLEANGGIPLEIGEESGTAPQSISFRNCSFKNWDTTNKQAIGIKLNKVVGFELFAPKFFNYEVAFDTSSSSSSFTITHPTFDKCTNYYKFNGGALNSDPYLMIYGDWTGIIGQKNLGWEQITPTKKYLKLLEVNEMLEAYKNGTLGGNSGGTITFAQRGYINAVLDFGVTVNDKTVDNKTALSNAMDKATELRIPLYIPAGDYYYTPPLIMTSANFATTGDRNVMIYGAGGTATRLLPLNYNADALVIQTVPKGDDTVAGSGIAPSGFIKDICIEGTTSNATTNNVRGLLLRGMRQFEVKSVTVRRMPIGFDLIDNCYGTTYYNCRSQLCGLGLNLQHGSKSGSDLNFYGCWWGGNLSTISISGGGGGYHFIGGQITGGPARAADADDYGAVIVGKDYLTGDLGTTGNIIFDGIDFEGIRYMHVIRSYGETSITVRNSSFLQTDTSTAGKASAPLSIWKATGASQSKLSFNNNGVKGYWKALKLFDITGQGSLIDIHEELTKYENVYFNSASWTQWKDAPLLVQSQCNMGHAFWRQGFNSARWLHGGIMYRENGGKVEQSTDWGATWTGFSVTSLIINGGTPVTGTSSVLLPCYNLTQNIPNLTVPAGSTCDVDFTVNTASIADDVRVIIDNMPSGITWSSWVSDNGKVRLRLANLTTSAIVLPPTHNVRISITKYQTPQTPNQITYTVTEGGIVVLSWPPVIDATSYNVYQNGVKVASPTSSSVNVTGLTPGNSYTFEIGTVAYGDAESLRSSSVQLTAKIPTVYIKDTFTTDAASLGNSDNGVAWSGGMKKSNGTAYADSWTQAKINASSADFLMNCDVTRGSATSLAFGFRQSGNDDSNRWVFTLSGSNVTLAKRVNWTDSNVAVATKSFTVGEIANIKIRCKGSSIRCYYNDFLLFDVTDSSLNTLTYVGILPSNESVQRYDNFTVIEAI</sequence>
<dbReference type="Gene3D" id="2.160.20.10">
    <property type="entry name" value="Single-stranded right-handed beta-helix, Pectin lyase-like"/>
    <property type="match status" value="2"/>
</dbReference>
<organism evidence="1 2">
    <name type="scientific">Paenibacillus spiritus</name>
    <dbReference type="NCBI Taxonomy" id="2496557"/>
    <lineage>
        <taxon>Bacteria</taxon>
        <taxon>Bacillati</taxon>
        <taxon>Bacillota</taxon>
        <taxon>Bacilli</taxon>
        <taxon>Bacillales</taxon>
        <taxon>Paenibacillaceae</taxon>
        <taxon>Paenibacillus</taxon>
    </lineage>
</organism>
<comment type="caution">
    <text evidence="1">The sequence shown here is derived from an EMBL/GenBank/DDBJ whole genome shotgun (WGS) entry which is preliminary data.</text>
</comment>
<dbReference type="InterPro" id="IPR013783">
    <property type="entry name" value="Ig-like_fold"/>
</dbReference>
<name>A0A5J5GI72_9BACL</name>
<keyword evidence="2" id="KW-1185">Reference proteome</keyword>
<evidence type="ECO:0008006" key="3">
    <source>
        <dbReference type="Google" id="ProtNLM"/>
    </source>
</evidence>
<dbReference type="Gene3D" id="2.60.40.10">
    <property type="entry name" value="Immunoglobulins"/>
    <property type="match status" value="1"/>
</dbReference>
<protein>
    <recommendedName>
        <fullName evidence="3">Fibronectin type-III domain-containing protein</fullName>
    </recommendedName>
</protein>
<evidence type="ECO:0000313" key="2">
    <source>
        <dbReference type="Proteomes" id="UP000367750"/>
    </source>
</evidence>
<dbReference type="InterPro" id="IPR003961">
    <property type="entry name" value="FN3_dom"/>
</dbReference>
<dbReference type="InterPro" id="IPR036116">
    <property type="entry name" value="FN3_sf"/>
</dbReference>
<dbReference type="RefSeq" id="WP_150456693.1">
    <property type="nucleotide sequence ID" value="NZ_VYKK01000004.1"/>
</dbReference>
<dbReference type="CDD" id="cd00063">
    <property type="entry name" value="FN3"/>
    <property type="match status" value="1"/>
</dbReference>
<dbReference type="Proteomes" id="UP000367750">
    <property type="component" value="Unassembled WGS sequence"/>
</dbReference>
<reference evidence="1 2" key="1">
    <citation type="submission" date="2019-09" db="EMBL/GenBank/DDBJ databases">
        <title>Bacillus ochoae sp. nov., Paenibacillus whitsoniae sp. nov., Paenibacillus spiritus sp. nov. Isolated from the Mars Exploration Rover during spacecraft assembly.</title>
        <authorList>
            <person name="Seuylemezian A."/>
            <person name="Vaishampayan P."/>
        </authorList>
    </citation>
    <scope>NUCLEOTIDE SEQUENCE [LARGE SCALE GENOMIC DNA]</scope>
    <source>
        <strain evidence="1 2">MER_111</strain>
    </source>
</reference>
<proteinExistence type="predicted"/>